<dbReference type="InterPro" id="IPR050383">
    <property type="entry name" value="GlyoxalaseI/FosfomycinResist"/>
</dbReference>
<sequence>MTDTPIVGLGEIALRVDDLDEMTDFYAEVIGLPILGDFDHATFFEIAEGVEGHTQILALFDRSGEDDYTPPDAARTTVDHIAFGIPLDAFESEVDRLEGLGLDVWTTTHDWVQWRSLYVTDPEGNRVELVCHDPSIDEA</sequence>
<dbReference type="Gene3D" id="3.10.180.10">
    <property type="entry name" value="2,3-Dihydroxybiphenyl 1,2-Dioxygenase, domain 1"/>
    <property type="match status" value="1"/>
</dbReference>
<accession>A0A1G9QY24</accession>
<dbReference type="OrthoDB" id="6111at2157"/>
<name>A0A1G9QY24_9EURY</name>
<proteinExistence type="predicted"/>
<protein>
    <submittedName>
        <fullName evidence="2">Glyoxalase-like domain-containing protein</fullName>
    </submittedName>
</protein>
<evidence type="ECO:0000259" key="1">
    <source>
        <dbReference type="PROSITE" id="PS51819"/>
    </source>
</evidence>
<evidence type="ECO:0000313" key="3">
    <source>
        <dbReference type="Proteomes" id="UP000199451"/>
    </source>
</evidence>
<dbReference type="InterPro" id="IPR029068">
    <property type="entry name" value="Glyas_Bleomycin-R_OHBP_Dase"/>
</dbReference>
<reference evidence="3" key="1">
    <citation type="submission" date="2016-10" db="EMBL/GenBank/DDBJ databases">
        <authorList>
            <person name="Varghese N."/>
            <person name="Submissions S."/>
        </authorList>
    </citation>
    <scope>NUCLEOTIDE SEQUENCE [LARGE SCALE GENOMIC DNA]</scope>
    <source>
        <strain evidence="3">CGMCC 1.10119</strain>
    </source>
</reference>
<dbReference type="SUPFAM" id="SSF54593">
    <property type="entry name" value="Glyoxalase/Bleomycin resistance protein/Dihydroxybiphenyl dioxygenase"/>
    <property type="match status" value="1"/>
</dbReference>
<dbReference type="AlphaFoldDB" id="A0A1G9QY24"/>
<dbReference type="RefSeq" id="WP_089694785.1">
    <property type="nucleotide sequence ID" value="NZ_FNHL01000001.1"/>
</dbReference>
<dbReference type="PANTHER" id="PTHR21366">
    <property type="entry name" value="GLYOXALASE FAMILY PROTEIN"/>
    <property type="match status" value="1"/>
</dbReference>
<feature type="domain" description="VOC" evidence="1">
    <location>
        <begin position="8"/>
        <end position="132"/>
    </location>
</feature>
<evidence type="ECO:0000313" key="2">
    <source>
        <dbReference type="EMBL" id="SDM15497.1"/>
    </source>
</evidence>
<organism evidence="2 3">
    <name type="scientific">Halogranum gelatinilyticum</name>
    <dbReference type="NCBI Taxonomy" id="660521"/>
    <lineage>
        <taxon>Archaea</taxon>
        <taxon>Methanobacteriati</taxon>
        <taxon>Methanobacteriota</taxon>
        <taxon>Stenosarchaea group</taxon>
        <taxon>Halobacteria</taxon>
        <taxon>Halobacteriales</taxon>
        <taxon>Haloferacaceae</taxon>
    </lineage>
</organism>
<dbReference type="InterPro" id="IPR037523">
    <property type="entry name" value="VOC_core"/>
</dbReference>
<dbReference type="EMBL" id="FNHL01000001">
    <property type="protein sequence ID" value="SDM15497.1"/>
    <property type="molecule type" value="Genomic_DNA"/>
</dbReference>
<keyword evidence="3" id="KW-1185">Reference proteome</keyword>
<dbReference type="Proteomes" id="UP000199451">
    <property type="component" value="Unassembled WGS sequence"/>
</dbReference>
<gene>
    <name evidence="2" type="ORF">SAMN04487949_1070</name>
</gene>
<dbReference type="InterPro" id="IPR004360">
    <property type="entry name" value="Glyas_Fos-R_dOase_dom"/>
</dbReference>
<dbReference type="STRING" id="660521.SAMN04487949_1070"/>
<dbReference type="Pfam" id="PF00903">
    <property type="entry name" value="Glyoxalase"/>
    <property type="match status" value="1"/>
</dbReference>
<dbReference type="PROSITE" id="PS51819">
    <property type="entry name" value="VOC"/>
    <property type="match status" value="1"/>
</dbReference>